<dbReference type="SUPFAM" id="SSF52833">
    <property type="entry name" value="Thioredoxin-like"/>
    <property type="match status" value="1"/>
</dbReference>
<sequence length="194" mass="21319">MQASHIKIGIITCTVILLAAIVYVLFSGMGRPAASGLETYARGEMSGFRTLDDAPPRPSHTFIDPEGVERTLADFEGQVILVNYWATWCAPCIVEMPALDELQARYGGDDFQVVTISADRRIELAEQFFQENGLENLPVYHDNSFAGPTSVGARGLPISILYSRRGVEMGRMPRDAEWNSEDAHALIEAAIRTG</sequence>
<dbReference type="RefSeq" id="WP_330198667.1">
    <property type="nucleotide sequence ID" value="NZ_JAZDRP010000003.1"/>
</dbReference>
<feature type="domain" description="Thioredoxin" evidence="2">
    <location>
        <begin position="51"/>
        <end position="192"/>
    </location>
</feature>
<keyword evidence="1" id="KW-0812">Transmembrane</keyword>
<keyword evidence="4" id="KW-1185">Reference proteome</keyword>
<gene>
    <name evidence="3" type="ORF">V0U79_06485</name>
</gene>
<dbReference type="PANTHER" id="PTHR42852">
    <property type="entry name" value="THIOL:DISULFIDE INTERCHANGE PROTEIN DSBE"/>
    <property type="match status" value="1"/>
</dbReference>
<dbReference type="CDD" id="cd02966">
    <property type="entry name" value="TlpA_like_family"/>
    <property type="match status" value="1"/>
</dbReference>
<protein>
    <submittedName>
        <fullName evidence="3">TlpA disulfide reductase family protein</fullName>
    </submittedName>
</protein>
<evidence type="ECO:0000256" key="1">
    <source>
        <dbReference type="SAM" id="Phobius"/>
    </source>
</evidence>
<dbReference type="PROSITE" id="PS51352">
    <property type="entry name" value="THIOREDOXIN_2"/>
    <property type="match status" value="1"/>
</dbReference>
<dbReference type="Gene3D" id="3.40.30.10">
    <property type="entry name" value="Glutaredoxin"/>
    <property type="match status" value="1"/>
</dbReference>
<keyword evidence="1" id="KW-0472">Membrane</keyword>
<comment type="caution">
    <text evidence="3">The sequence shown here is derived from an EMBL/GenBank/DDBJ whole genome shotgun (WGS) entry which is preliminary data.</text>
</comment>
<name>A0ABU7LQ28_9PROT</name>
<proteinExistence type="predicted"/>
<evidence type="ECO:0000259" key="2">
    <source>
        <dbReference type="PROSITE" id="PS51352"/>
    </source>
</evidence>
<dbReference type="EMBL" id="JAZDRP010000003">
    <property type="protein sequence ID" value="MEE2526008.1"/>
    <property type="molecule type" value="Genomic_DNA"/>
</dbReference>
<organism evidence="3 4">
    <name type="scientific">Hyphobacterium lacteum</name>
    <dbReference type="NCBI Taxonomy" id="3116575"/>
    <lineage>
        <taxon>Bacteria</taxon>
        <taxon>Pseudomonadati</taxon>
        <taxon>Pseudomonadota</taxon>
        <taxon>Alphaproteobacteria</taxon>
        <taxon>Maricaulales</taxon>
        <taxon>Maricaulaceae</taxon>
        <taxon>Hyphobacterium</taxon>
    </lineage>
</organism>
<keyword evidence="1" id="KW-1133">Transmembrane helix</keyword>
<dbReference type="InterPro" id="IPR036249">
    <property type="entry name" value="Thioredoxin-like_sf"/>
</dbReference>
<dbReference type="Proteomes" id="UP001354971">
    <property type="component" value="Unassembled WGS sequence"/>
</dbReference>
<dbReference type="InterPro" id="IPR013766">
    <property type="entry name" value="Thioredoxin_domain"/>
</dbReference>
<evidence type="ECO:0000313" key="4">
    <source>
        <dbReference type="Proteomes" id="UP001354971"/>
    </source>
</evidence>
<evidence type="ECO:0000313" key="3">
    <source>
        <dbReference type="EMBL" id="MEE2526008.1"/>
    </source>
</evidence>
<accession>A0ABU7LQ28</accession>
<dbReference type="Pfam" id="PF08534">
    <property type="entry name" value="Redoxin"/>
    <property type="match status" value="1"/>
</dbReference>
<dbReference type="InterPro" id="IPR013740">
    <property type="entry name" value="Redoxin"/>
</dbReference>
<reference evidence="3 4" key="1">
    <citation type="submission" date="2024-01" db="EMBL/GenBank/DDBJ databases">
        <title>Hyphobacterium bacterium isolated from marine sediment.</title>
        <authorList>
            <person name="Zhao S."/>
        </authorList>
    </citation>
    <scope>NUCLEOTIDE SEQUENCE [LARGE SCALE GENOMIC DNA]</scope>
    <source>
        <strain evidence="4">HN65</strain>
    </source>
</reference>
<dbReference type="PANTHER" id="PTHR42852:SF18">
    <property type="entry name" value="CHROMOSOME UNDETERMINED SCAFFOLD_47, WHOLE GENOME SHOTGUN SEQUENCE"/>
    <property type="match status" value="1"/>
</dbReference>
<feature type="transmembrane region" description="Helical" evidence="1">
    <location>
        <begin position="6"/>
        <end position="26"/>
    </location>
</feature>
<dbReference type="InterPro" id="IPR050553">
    <property type="entry name" value="Thioredoxin_ResA/DsbE_sf"/>
</dbReference>